<proteinExistence type="predicted"/>
<comment type="caution">
    <text evidence="1">The sequence shown here is derived from an EMBL/GenBank/DDBJ whole genome shotgun (WGS) entry which is preliminary data.</text>
</comment>
<dbReference type="InterPro" id="IPR017026">
    <property type="entry name" value="ImuA"/>
</dbReference>
<evidence type="ECO:0000313" key="2">
    <source>
        <dbReference type="Proteomes" id="UP001378956"/>
    </source>
</evidence>
<dbReference type="Proteomes" id="UP001378956">
    <property type="component" value="Unassembled WGS sequence"/>
</dbReference>
<dbReference type="Gene3D" id="3.40.50.300">
    <property type="entry name" value="P-loop containing nucleotide triphosphate hydrolases"/>
    <property type="match status" value="1"/>
</dbReference>
<dbReference type="EMBL" id="JBBEUB010000001">
    <property type="protein sequence ID" value="MEJ2901646.1"/>
    <property type="molecule type" value="Genomic_DNA"/>
</dbReference>
<reference evidence="1 2" key="1">
    <citation type="submission" date="2024-03" db="EMBL/GenBank/DDBJ databases">
        <title>Sequence of Lycoming College Course Isolates.</title>
        <authorList>
            <person name="Plotts O."/>
            <person name="Newman J."/>
        </authorList>
    </citation>
    <scope>NUCLEOTIDE SEQUENCE [LARGE SCALE GENOMIC DNA]</scope>
    <source>
        <strain evidence="1 2">CJB-3</strain>
    </source>
</reference>
<dbReference type="PIRSF" id="PIRSF034285">
    <property type="entry name" value="UCP034285"/>
    <property type="match status" value="1"/>
</dbReference>
<organism evidence="1 2">
    <name type="scientific">Pedobacter panaciterrae</name>
    <dbReference type="NCBI Taxonomy" id="363849"/>
    <lineage>
        <taxon>Bacteria</taxon>
        <taxon>Pseudomonadati</taxon>
        <taxon>Bacteroidota</taxon>
        <taxon>Sphingobacteriia</taxon>
        <taxon>Sphingobacteriales</taxon>
        <taxon>Sphingobacteriaceae</taxon>
        <taxon>Pedobacter</taxon>
    </lineage>
</organism>
<sequence length="254" mass="27830">MDAKKEILVKLQQDILLWQGFKPQAGGKAERIGLGRIEQSFPGGVFPKRAIHEFITVSPQDSAASDGFIAGLISVLMEDGAACVWVSTARRLFPASLSLFNVAPERIIFMDVESEKDVLWVTEEALKCEGLAAVVAELNSVSLIESRRLQLAVEASGVTGFILRKDASKAASTVATARWRISPLPSDSEDGMPGLGFPRWKVDLLKVRNGNPGSFVLEWAGECFEEVEKGKSVEHAKEVFRETLWSEQEGRQIG</sequence>
<dbReference type="InterPro" id="IPR027417">
    <property type="entry name" value="P-loop_NTPase"/>
</dbReference>
<dbReference type="RefSeq" id="WP_337715423.1">
    <property type="nucleotide sequence ID" value="NZ_JBBEUB010000001.1"/>
</dbReference>
<gene>
    <name evidence="1" type="ORF">WAE58_04395</name>
</gene>
<accession>A0ABU8NHB9</accession>
<protein>
    <submittedName>
        <fullName evidence="1">Error-prone repair protein ImuA</fullName>
    </submittedName>
</protein>
<keyword evidence="2" id="KW-1185">Reference proteome</keyword>
<evidence type="ECO:0000313" key="1">
    <source>
        <dbReference type="EMBL" id="MEJ2901646.1"/>
    </source>
</evidence>
<name>A0ABU8NHB9_9SPHI</name>
<dbReference type="SUPFAM" id="SSF52540">
    <property type="entry name" value="P-loop containing nucleoside triphosphate hydrolases"/>
    <property type="match status" value="1"/>
</dbReference>